<dbReference type="SMART" id="SM00358">
    <property type="entry name" value="DSRM"/>
    <property type="match status" value="3"/>
</dbReference>
<feature type="domain" description="DRBM" evidence="4">
    <location>
        <begin position="430"/>
        <end position="498"/>
    </location>
</feature>
<evidence type="ECO:0000259" key="5">
    <source>
        <dbReference type="PROSITE" id="PS50139"/>
    </source>
</evidence>
<protein>
    <recommendedName>
        <fullName evidence="9">Adenosine deaminase RNA specific</fullName>
    </recommendedName>
</protein>
<dbReference type="Ensembl" id="ENSSORT00005008088.1">
    <property type="protein sequence ID" value="ENSSORP00005007805.1"/>
    <property type="gene ID" value="ENSSORG00005003853.1"/>
</dbReference>
<dbReference type="Pfam" id="PF00035">
    <property type="entry name" value="dsrm"/>
    <property type="match status" value="3"/>
</dbReference>
<dbReference type="InterPro" id="IPR042371">
    <property type="entry name" value="Z_dom"/>
</dbReference>
<sequence length="931" mass="101623">MAEITFLKELVLQYLLDAENATALVIAKNLGLRNAKQVNPTLYALEKQGDVVKNSDVNPPTWELSTHRRERMERSLKAAQRTQAEEREMKKEGSRDEMGDESMCVCPFNKLLTQSVPLAIHTLTVLTPAFPPQSHSSLQLPSFTSCQVEEANEGQWATDDIPEFLNPNSVGTVAVSIAAPPPQNLWAKLQEVRLKNPVSGLMEYAQYLGQTCEFLLLDQTGPSHDPRFRMQVMLNGRLFPIAEASSKKVAKKDAAAATLRILIGEIQGGANTGDEGIPASLDQVMDLLQDPSGPRQPLSRSLPGGKNPVSVLMEYSQRSGNPIEFIITGQAGPPHDPRFMYRVKVGENLFAEASAPSKKAARQLAAEEAVKELMAEGRLQPNKLPLGSLSDSDGSGSGTTCPALPPLTADELRAAHEAGVGDLINHLNNNAVSGLLEYARARGFAAEIRLVGQSGPPHEPKFTYQAKLGGRWFPPVCASNKKQGKQEAADAALRVLIGEAERAARTGELIPAELPVSGSTLHDQIAMLSHQRFNSLTTRIQHSLLGRKILATIVMRRGEGLGTVVSLGTGNRCVKGEELSLKGETVNDCHAEIISRRGFVRFLYSELLRHYDGADNSIFEPAENNKLQIKSDITFHLYISTAPCGDGALFDKSCSESGDEVEGHQPLFENAKQGKLRTKVENGEGTIPVESSAIVPTWDGIQHGERLRTMSCSDKILRWNVLGLQGALLSHFLHPIYLKSITLGYLYSHGHLTRAVCCRLARDGEAFIQSLPSPFRLNHPEVGRVSVYDSTRHTGKTKESSVNWSFPDQHSVEVLDGTKGKLDGNKLAVSRVSKSNLFCLFRTLCQRCGRNDLLAMPSYNQAKMYAMSFQLAKRQFFDALVVHGYGAWIGKPLEEKSFEAGEGTGNNGANVPAGHGSSRNGGAMEFKQEEA</sequence>
<feature type="region of interest" description="Disordered" evidence="3">
    <location>
        <begin position="899"/>
        <end position="931"/>
    </location>
</feature>
<evidence type="ECO:0000256" key="3">
    <source>
        <dbReference type="SAM" id="MobiDB-lite"/>
    </source>
</evidence>
<reference evidence="7" key="1">
    <citation type="submission" date="2019-06" db="EMBL/GenBank/DDBJ databases">
        <authorList>
            <consortium name="Wellcome Sanger Institute Data Sharing"/>
        </authorList>
    </citation>
    <scope>NUCLEOTIDE SEQUENCE [LARGE SCALE GENOMIC DNA]</scope>
</reference>
<dbReference type="InterPro" id="IPR036390">
    <property type="entry name" value="WH_DNA-bd_sf"/>
</dbReference>
<dbReference type="Proteomes" id="UP000472271">
    <property type="component" value="Chromosome 16"/>
</dbReference>
<dbReference type="Gene3D" id="3.30.160.20">
    <property type="match status" value="3"/>
</dbReference>
<feature type="compositionally biased region" description="Basic and acidic residues" evidence="3">
    <location>
        <begin position="83"/>
        <end position="97"/>
    </location>
</feature>
<accession>A0A672YTD0</accession>
<dbReference type="GO" id="GO:0006396">
    <property type="term" value="P:RNA processing"/>
    <property type="evidence" value="ECO:0007669"/>
    <property type="project" value="InterPro"/>
</dbReference>
<dbReference type="SMART" id="SM00552">
    <property type="entry name" value="ADEAMc"/>
    <property type="match status" value="1"/>
</dbReference>
<evidence type="ECO:0000256" key="2">
    <source>
        <dbReference type="PROSITE-ProRule" id="PRU00266"/>
    </source>
</evidence>
<dbReference type="GO" id="GO:0006382">
    <property type="term" value="P:adenosine to inosine editing"/>
    <property type="evidence" value="ECO:0007669"/>
    <property type="project" value="TreeGrafter"/>
</dbReference>
<dbReference type="CDD" id="cd19915">
    <property type="entry name" value="DSRM_DRADA_rpt3"/>
    <property type="match status" value="1"/>
</dbReference>
<dbReference type="InterPro" id="IPR002466">
    <property type="entry name" value="A_deamin"/>
</dbReference>
<dbReference type="Pfam" id="PF02295">
    <property type="entry name" value="z-alpha"/>
    <property type="match status" value="1"/>
</dbReference>
<keyword evidence="8" id="KW-1185">Reference proteome</keyword>
<feature type="domain" description="A to I editase" evidence="6">
    <location>
        <begin position="566"/>
        <end position="898"/>
    </location>
</feature>
<dbReference type="PROSITE" id="PS50137">
    <property type="entry name" value="DS_RBD"/>
    <property type="match status" value="3"/>
</dbReference>
<dbReference type="InterPro" id="IPR014720">
    <property type="entry name" value="dsRBD_dom"/>
</dbReference>
<dbReference type="AlphaFoldDB" id="A0A672YTD0"/>
<dbReference type="SMART" id="SM00550">
    <property type="entry name" value="Zalpha"/>
    <property type="match status" value="1"/>
</dbReference>
<evidence type="ECO:0000259" key="4">
    <source>
        <dbReference type="PROSITE" id="PS50137"/>
    </source>
</evidence>
<dbReference type="Pfam" id="PF02137">
    <property type="entry name" value="A_deamin"/>
    <property type="match status" value="1"/>
</dbReference>
<dbReference type="InterPro" id="IPR044457">
    <property type="entry name" value="ADAR1_DSRM_3"/>
</dbReference>
<dbReference type="PROSITE" id="PS50139">
    <property type="entry name" value="Z_BINDING"/>
    <property type="match status" value="1"/>
</dbReference>
<dbReference type="PANTHER" id="PTHR10910">
    <property type="entry name" value="EUKARYOTE SPECIFIC DSRNA BINDING PROTEIN"/>
    <property type="match status" value="1"/>
</dbReference>
<dbReference type="InterPro" id="IPR036388">
    <property type="entry name" value="WH-like_DNA-bd_sf"/>
</dbReference>
<dbReference type="GO" id="GO:0003726">
    <property type="term" value="F:double-stranded RNA adenosine deaminase activity"/>
    <property type="evidence" value="ECO:0007669"/>
    <property type="project" value="InterPro"/>
</dbReference>
<dbReference type="GO" id="GO:0005730">
    <property type="term" value="C:nucleolus"/>
    <property type="evidence" value="ECO:0007669"/>
    <property type="project" value="TreeGrafter"/>
</dbReference>
<dbReference type="SUPFAM" id="SSF54768">
    <property type="entry name" value="dsRNA-binding domain-like"/>
    <property type="match status" value="3"/>
</dbReference>
<evidence type="ECO:0008006" key="9">
    <source>
        <dbReference type="Google" id="ProtNLM"/>
    </source>
</evidence>
<organism evidence="7 8">
    <name type="scientific">Sphaeramia orbicularis</name>
    <name type="common">orbiculate cardinalfish</name>
    <dbReference type="NCBI Taxonomy" id="375764"/>
    <lineage>
        <taxon>Eukaryota</taxon>
        <taxon>Metazoa</taxon>
        <taxon>Chordata</taxon>
        <taxon>Craniata</taxon>
        <taxon>Vertebrata</taxon>
        <taxon>Euteleostomi</taxon>
        <taxon>Actinopterygii</taxon>
        <taxon>Neopterygii</taxon>
        <taxon>Teleostei</taxon>
        <taxon>Neoteleostei</taxon>
        <taxon>Acanthomorphata</taxon>
        <taxon>Gobiaria</taxon>
        <taxon>Kurtiformes</taxon>
        <taxon>Apogonoidei</taxon>
        <taxon>Apogonidae</taxon>
        <taxon>Apogoninae</taxon>
        <taxon>Sphaeramia</taxon>
    </lineage>
</organism>
<dbReference type="GO" id="GO:0005737">
    <property type="term" value="C:cytoplasm"/>
    <property type="evidence" value="ECO:0007669"/>
    <property type="project" value="UniProtKB-SubCell"/>
</dbReference>
<evidence type="ECO:0000313" key="8">
    <source>
        <dbReference type="Proteomes" id="UP000472271"/>
    </source>
</evidence>
<dbReference type="GO" id="GO:0031047">
    <property type="term" value="P:regulatory ncRNA-mediated gene silencing"/>
    <property type="evidence" value="ECO:0007669"/>
    <property type="project" value="UniProtKB-KW"/>
</dbReference>
<evidence type="ECO:0000259" key="6">
    <source>
        <dbReference type="PROSITE" id="PS50141"/>
    </source>
</evidence>
<reference evidence="7" key="2">
    <citation type="submission" date="2025-08" db="UniProtKB">
        <authorList>
            <consortium name="Ensembl"/>
        </authorList>
    </citation>
    <scope>IDENTIFICATION</scope>
</reference>
<dbReference type="SUPFAM" id="SSF46785">
    <property type="entry name" value="Winged helix' DNA-binding domain"/>
    <property type="match status" value="1"/>
</dbReference>
<dbReference type="PROSITE" id="PS50141">
    <property type="entry name" value="A_DEAMIN_EDITASE"/>
    <property type="match status" value="1"/>
</dbReference>
<evidence type="ECO:0000313" key="7">
    <source>
        <dbReference type="Ensembl" id="ENSSORP00005007805.1"/>
    </source>
</evidence>
<evidence type="ECO:0000256" key="1">
    <source>
        <dbReference type="ARBA" id="ARBA00022884"/>
    </source>
</evidence>
<gene>
    <name evidence="7" type="primary">adar</name>
</gene>
<feature type="region of interest" description="Disordered" evidence="3">
    <location>
        <begin position="79"/>
        <end position="99"/>
    </location>
</feature>
<feature type="domain" description="DRBM" evidence="4">
    <location>
        <begin position="196"/>
        <end position="264"/>
    </location>
</feature>
<dbReference type="GO" id="GO:0003725">
    <property type="term" value="F:double-stranded RNA binding"/>
    <property type="evidence" value="ECO:0007669"/>
    <property type="project" value="TreeGrafter"/>
</dbReference>
<dbReference type="Gene3D" id="1.10.10.10">
    <property type="entry name" value="Winged helix-like DNA-binding domain superfamily/Winged helix DNA-binding domain"/>
    <property type="match status" value="1"/>
</dbReference>
<dbReference type="PANTHER" id="PTHR10910:SF107">
    <property type="entry name" value="DOUBLE-STRANDED RNA-SPECIFIC ADENOSINE DEAMINASE"/>
    <property type="match status" value="1"/>
</dbReference>
<feature type="domain" description="Z-binding" evidence="5">
    <location>
        <begin position="1"/>
        <end position="66"/>
    </location>
</feature>
<name>A0A672YTD0_9TELE</name>
<feature type="domain" description="DRBM" evidence="4">
    <location>
        <begin position="307"/>
        <end position="375"/>
    </location>
</feature>
<reference evidence="7" key="3">
    <citation type="submission" date="2025-09" db="UniProtKB">
        <authorList>
            <consortium name="Ensembl"/>
        </authorList>
    </citation>
    <scope>IDENTIFICATION</scope>
</reference>
<proteinExistence type="predicted"/>
<dbReference type="GO" id="GO:0008251">
    <property type="term" value="F:tRNA-specific adenosine deaminase activity"/>
    <property type="evidence" value="ECO:0007669"/>
    <property type="project" value="TreeGrafter"/>
</dbReference>
<keyword evidence="1 2" id="KW-0694">RNA-binding</keyword>